<keyword evidence="3" id="KW-1185">Reference proteome</keyword>
<dbReference type="Proteomes" id="UP001279734">
    <property type="component" value="Unassembled WGS sequence"/>
</dbReference>
<sequence>MAPVLHPSPCSPPIASLPSLLSNSLDVPPSLPSCSSPPGPSPSLGLSATHSRGARLASESNPFPPLREEVQVPFSRPDAVFLANARAAVPLDARSHVLELAPSLLPSSGGLVCSDEIPESVKVIPDSASAVPPANPDVVKPSAKSWSRVVQVEPGITLPDKIRLKPSANVSAEPDLSIEVTIEYQRKLVRCRSCQKVGHSFCQSKKMYKATGRMLPLLLSSPGPATKNPSSPKEIVKEHHATISTSNSFEILLEEDVMPNLGTSVTQVELPPEVVVMDRPESHDACNSSLALASPGPPHHDMSDEVLVTNRDSITSQPPQICRADTVGHCVLEELATCANADTSLGLPSGIPNSCEEMTIKSASLGSLSPSSILHSDDPDGGPPGRSTRARKAK</sequence>
<evidence type="ECO:0000256" key="1">
    <source>
        <dbReference type="SAM" id="MobiDB-lite"/>
    </source>
</evidence>
<evidence type="ECO:0000313" key="3">
    <source>
        <dbReference type="Proteomes" id="UP001279734"/>
    </source>
</evidence>
<organism evidence="2 3">
    <name type="scientific">Nepenthes gracilis</name>
    <name type="common">Slender pitcher plant</name>
    <dbReference type="NCBI Taxonomy" id="150966"/>
    <lineage>
        <taxon>Eukaryota</taxon>
        <taxon>Viridiplantae</taxon>
        <taxon>Streptophyta</taxon>
        <taxon>Embryophyta</taxon>
        <taxon>Tracheophyta</taxon>
        <taxon>Spermatophyta</taxon>
        <taxon>Magnoliopsida</taxon>
        <taxon>eudicotyledons</taxon>
        <taxon>Gunneridae</taxon>
        <taxon>Pentapetalae</taxon>
        <taxon>Caryophyllales</taxon>
        <taxon>Nepenthaceae</taxon>
        <taxon>Nepenthes</taxon>
    </lineage>
</organism>
<feature type="compositionally biased region" description="Pro residues" evidence="1">
    <location>
        <begin position="29"/>
        <end position="41"/>
    </location>
</feature>
<dbReference type="AlphaFoldDB" id="A0AAD3P908"/>
<protein>
    <submittedName>
        <fullName evidence="2">Uncharacterized protein</fullName>
    </submittedName>
</protein>
<name>A0AAD3P908_NEPGR</name>
<gene>
    <name evidence="2" type="ORF">Nepgr_002612</name>
</gene>
<reference evidence="2" key="1">
    <citation type="submission" date="2023-05" db="EMBL/GenBank/DDBJ databases">
        <title>Nepenthes gracilis genome sequencing.</title>
        <authorList>
            <person name="Fukushima K."/>
        </authorList>
    </citation>
    <scope>NUCLEOTIDE SEQUENCE</scope>
    <source>
        <strain evidence="2">SING2019-196</strain>
    </source>
</reference>
<accession>A0AAD3P908</accession>
<comment type="caution">
    <text evidence="2">The sequence shown here is derived from an EMBL/GenBank/DDBJ whole genome shotgun (WGS) entry which is preliminary data.</text>
</comment>
<feature type="region of interest" description="Disordered" evidence="1">
    <location>
        <begin position="366"/>
        <end position="394"/>
    </location>
</feature>
<proteinExistence type="predicted"/>
<feature type="region of interest" description="Disordered" evidence="1">
    <location>
        <begin position="25"/>
        <end position="64"/>
    </location>
</feature>
<dbReference type="EMBL" id="BSYO01000002">
    <property type="protein sequence ID" value="GMH00773.1"/>
    <property type="molecule type" value="Genomic_DNA"/>
</dbReference>
<evidence type="ECO:0000313" key="2">
    <source>
        <dbReference type="EMBL" id="GMH00773.1"/>
    </source>
</evidence>